<dbReference type="SUPFAM" id="SSF52540">
    <property type="entry name" value="P-loop containing nucleoside triphosphate hydrolases"/>
    <property type="match status" value="1"/>
</dbReference>
<dbReference type="Gene3D" id="3.90.70.10">
    <property type="entry name" value="Cysteine proteinases"/>
    <property type="match status" value="1"/>
</dbReference>
<feature type="domain" description="ABC transporter" evidence="8">
    <location>
        <begin position="486"/>
        <end position="719"/>
    </location>
</feature>
<evidence type="ECO:0000313" key="12">
    <source>
        <dbReference type="Proteomes" id="UP000709336"/>
    </source>
</evidence>
<feature type="transmembrane region" description="Helical" evidence="7">
    <location>
        <begin position="171"/>
        <end position="192"/>
    </location>
</feature>
<evidence type="ECO:0000256" key="6">
    <source>
        <dbReference type="ARBA" id="ARBA00023136"/>
    </source>
</evidence>
<dbReference type="InterPro" id="IPR036640">
    <property type="entry name" value="ABC1_TM_sf"/>
</dbReference>
<evidence type="ECO:0000256" key="5">
    <source>
        <dbReference type="ARBA" id="ARBA00022989"/>
    </source>
</evidence>
<keyword evidence="3" id="KW-0547">Nucleotide-binding</keyword>
<dbReference type="InterPro" id="IPR003439">
    <property type="entry name" value="ABC_transporter-like_ATP-bd"/>
</dbReference>
<name>A0ABX1R1R1_9ALTE</name>
<dbReference type="PROSITE" id="PS50929">
    <property type="entry name" value="ABC_TM1F"/>
    <property type="match status" value="1"/>
</dbReference>
<dbReference type="Proteomes" id="UP000709336">
    <property type="component" value="Unassembled WGS sequence"/>
</dbReference>
<evidence type="ECO:0000313" key="11">
    <source>
        <dbReference type="EMBL" id="NMH59125.1"/>
    </source>
</evidence>
<dbReference type="Pfam" id="PF03412">
    <property type="entry name" value="Peptidase_C39"/>
    <property type="match status" value="1"/>
</dbReference>
<dbReference type="CDD" id="cd02419">
    <property type="entry name" value="Peptidase_C39C"/>
    <property type="match status" value="1"/>
</dbReference>
<accession>A0ABX1R1R1</accession>
<dbReference type="InterPro" id="IPR033838">
    <property type="entry name" value="CvaB_peptidase"/>
</dbReference>
<evidence type="ECO:0000256" key="1">
    <source>
        <dbReference type="ARBA" id="ARBA00004651"/>
    </source>
</evidence>
<evidence type="ECO:0000256" key="3">
    <source>
        <dbReference type="ARBA" id="ARBA00022741"/>
    </source>
</evidence>
<evidence type="ECO:0000259" key="8">
    <source>
        <dbReference type="PROSITE" id="PS50893"/>
    </source>
</evidence>
<dbReference type="PROSITE" id="PS00211">
    <property type="entry name" value="ABC_TRANSPORTER_1"/>
    <property type="match status" value="1"/>
</dbReference>
<feature type="transmembrane region" description="Helical" evidence="7">
    <location>
        <begin position="310"/>
        <end position="330"/>
    </location>
</feature>
<organism evidence="11 12">
    <name type="scientific">Alteromonas ponticola</name>
    <dbReference type="NCBI Taxonomy" id="2720613"/>
    <lineage>
        <taxon>Bacteria</taxon>
        <taxon>Pseudomonadati</taxon>
        <taxon>Pseudomonadota</taxon>
        <taxon>Gammaproteobacteria</taxon>
        <taxon>Alteromonadales</taxon>
        <taxon>Alteromonadaceae</taxon>
        <taxon>Alteromonas/Salinimonas group</taxon>
        <taxon>Alteromonas</taxon>
    </lineage>
</organism>
<comment type="subcellular location">
    <subcellularLocation>
        <location evidence="1">Cell membrane</location>
        <topology evidence="1">Multi-pass membrane protein</topology>
    </subcellularLocation>
</comment>
<feature type="transmembrane region" description="Helical" evidence="7">
    <location>
        <begin position="281"/>
        <end position="304"/>
    </location>
</feature>
<dbReference type="InterPro" id="IPR011527">
    <property type="entry name" value="ABC1_TM_dom"/>
</dbReference>
<dbReference type="Pfam" id="PF00664">
    <property type="entry name" value="ABC_membrane"/>
    <property type="match status" value="1"/>
</dbReference>
<dbReference type="InterPro" id="IPR017871">
    <property type="entry name" value="ABC_transporter-like_CS"/>
</dbReference>
<evidence type="ECO:0000256" key="4">
    <source>
        <dbReference type="ARBA" id="ARBA00022840"/>
    </source>
</evidence>
<sequence>MTSIIDKLNFTGSNRLPVIQQSESAECGLACLAMIAGFYGHHTDLNNLRREHRLSLKGSSLKGLTSLAEKLGFSYRPIRCEPEGLKNLAVPCILHWNMNHFVVLKQVKGDRVVIHDPALGERKASLQEVSSHFTGVALELSPAKNFKAQEAPKKAKFSSFWSELSGLKKSLLTIFAYSMLLQVFILATPLYMQIVVDDVLISNDYSLLNILALGFAAILLLQAAATALRSLIIMLIGNQLSLQMNANLVTHLLKLPIDYFEKRHIGDVVSRFRSLEALKNLLTSTLVESLVDGLMVVGLVVMMYLYSVELLMIVTIASLIYLGVRSALYLKFKDVTREHIVAGATRDSNFMETVRGIQSIKLFSKEADRIGLFNNFNVTTANNAIKVERLKVVFTWSSLLIFGVENILVIYLGAGMVMDTTLTVGMLLAFIAYKTQFDTKINNLIDKFIEFKMSSLHLERLGDIVLTEQEDHLGSLDDQLQIEGHVEVKGVSMRYSDEDDLVLSDISFSIEQGESVAIVGPSGCGKSTLMKVMLGLLQPETGKVELDGRDIRKVGLLNYRSHVASVMQNDRLLSGSIYDNITFFSHDTDMEWVETCAKTAGIHDDIIKLPMGYQSLIGDMGSSLSGGQMQRLLLARALYRKPKVLFLDEATSSLDLRLEQHVNQAIKAMNITRIIIAHRPQSIMSADRIIKFAKGRCLELSKEEFAQQRRPEGRGKLAMA</sequence>
<keyword evidence="12" id="KW-1185">Reference proteome</keyword>
<evidence type="ECO:0000259" key="9">
    <source>
        <dbReference type="PROSITE" id="PS50929"/>
    </source>
</evidence>
<reference evidence="11 12" key="1">
    <citation type="submission" date="2020-03" db="EMBL/GenBank/DDBJ databases">
        <title>Alteromonas ponticola sp. nov., isolated from seawater.</title>
        <authorList>
            <person name="Yoon J.-H."/>
            <person name="Kim Y.-O."/>
        </authorList>
    </citation>
    <scope>NUCLEOTIDE SEQUENCE [LARGE SCALE GENOMIC DNA]</scope>
    <source>
        <strain evidence="11 12">MYP5</strain>
    </source>
</reference>
<dbReference type="PROSITE" id="PS50893">
    <property type="entry name" value="ABC_TRANSPORTER_2"/>
    <property type="match status" value="1"/>
</dbReference>
<dbReference type="InterPro" id="IPR039421">
    <property type="entry name" value="Type_1_exporter"/>
</dbReference>
<keyword evidence="5 7" id="KW-1133">Transmembrane helix</keyword>
<feature type="domain" description="Peptidase C39" evidence="10">
    <location>
        <begin position="21"/>
        <end position="140"/>
    </location>
</feature>
<dbReference type="InterPro" id="IPR005074">
    <property type="entry name" value="Peptidase_C39"/>
</dbReference>
<dbReference type="EMBL" id="JAATNW010000002">
    <property type="protein sequence ID" value="NMH59125.1"/>
    <property type="molecule type" value="Genomic_DNA"/>
</dbReference>
<dbReference type="InterPro" id="IPR003593">
    <property type="entry name" value="AAA+_ATPase"/>
</dbReference>
<keyword evidence="6 7" id="KW-0472">Membrane</keyword>
<dbReference type="Gene3D" id="3.40.50.300">
    <property type="entry name" value="P-loop containing nucleotide triphosphate hydrolases"/>
    <property type="match status" value="1"/>
</dbReference>
<gene>
    <name evidence="11" type="ORF">HCJ96_03700</name>
</gene>
<dbReference type="PANTHER" id="PTHR24221">
    <property type="entry name" value="ATP-BINDING CASSETTE SUB-FAMILY B"/>
    <property type="match status" value="1"/>
</dbReference>
<proteinExistence type="predicted"/>
<dbReference type="Gene3D" id="1.20.1560.10">
    <property type="entry name" value="ABC transporter type 1, transmembrane domain"/>
    <property type="match status" value="1"/>
</dbReference>
<protein>
    <submittedName>
        <fullName evidence="11">Peptidase domain-containing ABC transporter</fullName>
    </submittedName>
</protein>
<comment type="caution">
    <text evidence="11">The sequence shown here is derived from an EMBL/GenBank/DDBJ whole genome shotgun (WGS) entry which is preliminary data.</text>
</comment>
<dbReference type="InterPro" id="IPR027417">
    <property type="entry name" value="P-loop_NTPase"/>
</dbReference>
<evidence type="ECO:0000259" key="10">
    <source>
        <dbReference type="PROSITE" id="PS50990"/>
    </source>
</evidence>
<dbReference type="Pfam" id="PF00005">
    <property type="entry name" value="ABC_tran"/>
    <property type="match status" value="1"/>
</dbReference>
<dbReference type="PROSITE" id="PS50990">
    <property type="entry name" value="PEPTIDASE_C39"/>
    <property type="match status" value="1"/>
</dbReference>
<dbReference type="SUPFAM" id="SSF90123">
    <property type="entry name" value="ABC transporter transmembrane region"/>
    <property type="match status" value="1"/>
</dbReference>
<dbReference type="SMART" id="SM00382">
    <property type="entry name" value="AAA"/>
    <property type="match status" value="1"/>
</dbReference>
<feature type="transmembrane region" description="Helical" evidence="7">
    <location>
        <begin position="212"/>
        <end position="236"/>
    </location>
</feature>
<feature type="domain" description="ABC transmembrane type-1" evidence="9">
    <location>
        <begin position="172"/>
        <end position="453"/>
    </location>
</feature>
<evidence type="ECO:0000256" key="2">
    <source>
        <dbReference type="ARBA" id="ARBA00022692"/>
    </source>
</evidence>
<keyword evidence="4" id="KW-0067">ATP-binding</keyword>
<dbReference type="PANTHER" id="PTHR24221:SF606">
    <property type="entry name" value="COLICIN V SECRETION-PROCESSING ATP-BINDING PROTEIN"/>
    <property type="match status" value="1"/>
</dbReference>
<dbReference type="RefSeq" id="WP_169209697.1">
    <property type="nucleotide sequence ID" value="NZ_JAATNW010000002.1"/>
</dbReference>
<dbReference type="CDD" id="cd18567">
    <property type="entry name" value="ABC_6TM_CvaB_RaxB_like"/>
    <property type="match status" value="1"/>
</dbReference>
<evidence type="ECO:0000256" key="7">
    <source>
        <dbReference type="SAM" id="Phobius"/>
    </source>
</evidence>
<keyword evidence="2 7" id="KW-0812">Transmembrane</keyword>